<sequence>MKKQLLFWVLILLGVLTSEVAAQVNCRWISVEELRQGVELDSLSGIEETILLRDSLEQRYAFRFDLSSNRIQLIDEVPNFISSLQLCYRTFNIRFDRPIAKRSLEVDYDSTARFTDNRNVQALDWDLNEELFPSTSLYKSGSLTRGISFGNAQNVFVNSSLNLQLEGEISENLRIRASITDQNVPFQPEGNTQQIQDFDNVLIELFNDDFRLAAGDVVLTQRQSEFLRYYKNAQGLQLTTQYKMGEEWKASTQAFASVAKGKFASIQVPILEGVLGPYRLNGPNNERFVIIMANSERVFLDGKLLQRGFNADYVIDYNQAEITFTPKVLITQYSRVRVDFEYAERNYSRSIVGANHLQTNGKVDLYLNYYQEKDNRNRPLFAEFSNEELSLLASVGDRIEQARIPRIDSVAFDPTRILYERIIEEDEQGNSFVYYRYSTDPKKAFFDLSFAQVGQGNGDYRRVNQLSNGTVYEYVPRLNGISQGDYTLLTQLAAPDSKNMLTAGARFNLSDKDKAYTEFALSNRDQNLFSDIDNQDNQGFAMKVGYEAGQRDISLLKGYKISGKTELEYNSTHFNFIDRFRYIEFDRDWGLTTETLNNAAPERLFQAGVNLDKNSKNKFHYLFYARDRGDVLAGVQHKATWDFQLGDRFQVNNEWFNLTSELNSANSEWVRYLGKVAYQSKLIVPGYQFSLDRNVLRQAETDSVISTAMNFREHLVFLQNPDSSSYTFRLDAAWRTDKLPFAGVLQDDTEAFTSNFSFGKQWKSHQLNSTFTFRRLQFLQRELPVEETVMGKLDYSGSLVGNLIRNELSYAIGNGRELQREFVYIPAPNGDGTHTWRDDNEDGIQQLNEFYLAINPEEKLYIKIFVPTDTYVQAYTSLLNYRVQARLPETWKEAKGLKSFLYKFSNTSSLSVEKKITSTDFLDRVNPFIGGINREEILSLRQVIRSSLFFNRASARYGFDLSLFDSQLKQLLSGGFEDLIQKDWKLNTRYNFSPRSTLRVLGGSGNRISSSDFLDNRNYHIQQRTLGPEFAWQPNAYFRTTGTYSFTSKENIDNEEFRELAAVHQLGLDIRYAKAIKTTLTGNLKWIQIDYNGQANSPVGYEMLQALTEGTNITWSINWLQKVGNGLQVNVAYEGRNSQGLNRIVHIGRMQVSALF</sequence>
<dbReference type="RefSeq" id="WP_087940238.1">
    <property type="nucleotide sequence ID" value="NZ_FNAC01000023.1"/>
</dbReference>
<keyword evidence="2" id="KW-1185">Reference proteome</keyword>
<evidence type="ECO:0000313" key="1">
    <source>
        <dbReference type="EMBL" id="SDD30257.1"/>
    </source>
</evidence>
<proteinExistence type="predicted"/>
<accession>A0A1G6TPF9</accession>
<dbReference type="OrthoDB" id="9815802at2"/>
<protein>
    <submittedName>
        <fullName evidence="1">Uncharacterized protein</fullName>
    </submittedName>
</protein>
<organism evidence="1 2">
    <name type="scientific">Algoriphagus faecimaris</name>
    <dbReference type="NCBI Taxonomy" id="686796"/>
    <lineage>
        <taxon>Bacteria</taxon>
        <taxon>Pseudomonadati</taxon>
        <taxon>Bacteroidota</taxon>
        <taxon>Cytophagia</taxon>
        <taxon>Cytophagales</taxon>
        <taxon>Cyclobacteriaceae</taxon>
        <taxon>Algoriphagus</taxon>
    </lineage>
</organism>
<dbReference type="AlphaFoldDB" id="A0A1G6TPF9"/>
<name>A0A1G6TPF9_9BACT</name>
<evidence type="ECO:0000313" key="2">
    <source>
        <dbReference type="Proteomes" id="UP000199060"/>
    </source>
</evidence>
<dbReference type="EMBL" id="FNAC01000023">
    <property type="protein sequence ID" value="SDD30257.1"/>
    <property type="molecule type" value="Genomic_DNA"/>
</dbReference>
<reference evidence="2" key="1">
    <citation type="submission" date="2016-10" db="EMBL/GenBank/DDBJ databases">
        <authorList>
            <person name="Varghese N."/>
            <person name="Submissions S."/>
        </authorList>
    </citation>
    <scope>NUCLEOTIDE SEQUENCE [LARGE SCALE GENOMIC DNA]</scope>
    <source>
        <strain evidence="2">DSM 23095</strain>
    </source>
</reference>
<dbReference type="STRING" id="686796.SAMN04488104_102320"/>
<gene>
    <name evidence="1" type="ORF">SAMN04488104_102320</name>
</gene>
<dbReference type="Proteomes" id="UP000199060">
    <property type="component" value="Unassembled WGS sequence"/>
</dbReference>